<dbReference type="PANTHER" id="PTHR38340:SF1">
    <property type="entry name" value="S-LAYER PROTEIN"/>
    <property type="match status" value="1"/>
</dbReference>
<evidence type="ECO:0000256" key="1">
    <source>
        <dbReference type="ARBA" id="ARBA00004613"/>
    </source>
</evidence>
<accession>A0A9Y2P0A8</accession>
<dbReference type="Gene3D" id="2.150.10.10">
    <property type="entry name" value="Serralysin-like metalloprotease, C-terminal"/>
    <property type="match status" value="1"/>
</dbReference>
<comment type="subcellular location">
    <subcellularLocation>
        <location evidence="1">Secreted</location>
    </subcellularLocation>
</comment>
<keyword evidence="5" id="KW-1185">Reference proteome</keyword>
<dbReference type="Proteomes" id="UP001238334">
    <property type="component" value="Chromosome"/>
</dbReference>
<gene>
    <name evidence="4" type="ORF">QPJ95_17855</name>
</gene>
<dbReference type="InterPro" id="IPR050557">
    <property type="entry name" value="RTX_toxin/Mannuronan_C5-epim"/>
</dbReference>
<feature type="compositionally biased region" description="Basic and acidic residues" evidence="3">
    <location>
        <begin position="246"/>
        <end position="255"/>
    </location>
</feature>
<name>A0A9Y2P0A8_9RHOB</name>
<reference evidence="4 5" key="1">
    <citation type="submission" date="2023-06" db="EMBL/GenBank/DDBJ databases">
        <title>Parasedimentitalea psychrophila sp. nov., a psychrophilic bacterium isolated from deep-sea sediment.</title>
        <authorList>
            <person name="Li A."/>
        </authorList>
    </citation>
    <scope>NUCLEOTIDE SEQUENCE [LARGE SCALE GENOMIC DNA]</scope>
    <source>
        <strain evidence="4 5">QS115</strain>
    </source>
</reference>
<dbReference type="KEGG" id="ppso:QPJ95_17855"/>
<organism evidence="4 5">
    <name type="scientific">Parasedimentitalea psychrophila</name>
    <dbReference type="NCBI Taxonomy" id="2997337"/>
    <lineage>
        <taxon>Bacteria</taxon>
        <taxon>Pseudomonadati</taxon>
        <taxon>Pseudomonadota</taxon>
        <taxon>Alphaproteobacteria</taxon>
        <taxon>Rhodobacterales</taxon>
        <taxon>Paracoccaceae</taxon>
        <taxon>Parasedimentitalea</taxon>
    </lineage>
</organism>
<dbReference type="AlphaFoldDB" id="A0A9Y2P0A8"/>
<dbReference type="PANTHER" id="PTHR38340">
    <property type="entry name" value="S-LAYER PROTEIN"/>
    <property type="match status" value="1"/>
</dbReference>
<feature type="compositionally biased region" description="Polar residues" evidence="3">
    <location>
        <begin position="217"/>
        <end position="233"/>
    </location>
</feature>
<dbReference type="EMBL" id="CP127247">
    <property type="protein sequence ID" value="WIY24421.1"/>
    <property type="molecule type" value="Genomic_DNA"/>
</dbReference>
<dbReference type="Pfam" id="PF17963">
    <property type="entry name" value="Big_9"/>
    <property type="match status" value="2"/>
</dbReference>
<dbReference type="RefSeq" id="WP_286018170.1">
    <property type="nucleotide sequence ID" value="NZ_CP127247.1"/>
</dbReference>
<dbReference type="SUPFAM" id="SSF82171">
    <property type="entry name" value="DPP6 N-terminal domain-like"/>
    <property type="match status" value="1"/>
</dbReference>
<dbReference type="Pfam" id="PF00353">
    <property type="entry name" value="HemolysinCabind"/>
    <property type="match status" value="6"/>
</dbReference>
<evidence type="ECO:0000256" key="3">
    <source>
        <dbReference type="SAM" id="MobiDB-lite"/>
    </source>
</evidence>
<dbReference type="Gene3D" id="2.160.20.160">
    <property type="match status" value="1"/>
</dbReference>
<keyword evidence="2" id="KW-0964">Secreted</keyword>
<sequence length="1010" mass="106628">MGDGTNTVWSEGGNTKITSGDGGNFIVTHDGDDYIKVGDGFNFIEAGEGRNKIYAGKGENYITTGDGDDTINVKGRDNTINAGGGRNSITAGDGNTNVKTEDGNDTIKLGDGLNTVEDKGGNNRISVGDGWAVIETGDGKDDIRAGDGGFIISTGDGDKKISAGDGEIEVFAGNGNNTISLGDGENEVHSGDGNNKITVGDGSSFIYVGDGNNSIRTGDSNNQITTGNGNNKISAGDGYNEISTGDGRDDIRVGDGDSEISAGAGNDKIRTGDGNNTVYGGDGNDTIQTGDGDDKIWGGQGNDKITGGDGYDIAYYAGSFSDYILERSSSRIEITSVGTDVPDAGSDQLSGIEAIYFQADGYLLDLTWEGDPTLVDDNVTASDEGPLIISLSILLDNDEGLGDRLPALEVSEYSSLGIRVTYDGETITYNADDVLQYLGEGEEFEDSFTYTITDPYGETFEAQVNVTLDGKNSDPTAVDDLLVNEETAATTVDASDEIVVNQDTPGRQTNSSITSFDDGSYFVVWQTNANVFDDTNGAIRGRFFSASGVPTGQELDISQVTDIRQTDPDVAALSNGNYVVTWISDSGVNPTPWTVKARVLQSDGVWATDEFVINDDTVQYRYSPLVVGLEGGGFAVTWEGGQWVNSKFEMDVAVSVFDASGHQVGDQITLETPEGIKEYSPSIAALPDGGFVITRMTGGEMNAYNITVSFFDETGSLVSTQAITDNAFVDLEAFESIKNYFPSVTVGPDGQTLVVWSTNVLGDSESSGYFAQIFSEVGGTVVEQFRLADIPTTGYFDIATTWLDDGRFVVTWNEDAGLAVRAQVFNPDGSENSNAFTVEVTSTGGTYNPDITALSDGRFAITWTGEFLSETKEADIAVRIFDVNGDITSSAYTDEDSPATIDIAELLLNDTDPEGDAFIFSLDTGISEHGATVTYDAVAGTLTYDATLAEEIQALNTGQALEDTFTYSISDGHGGTDQATVTIVVGGVNEDESSAFAQELALPAADDFWG</sequence>
<protein>
    <submittedName>
        <fullName evidence="4">Ig-like domain-containing protein</fullName>
    </submittedName>
</protein>
<dbReference type="GO" id="GO:0005509">
    <property type="term" value="F:calcium ion binding"/>
    <property type="evidence" value="ECO:0007669"/>
    <property type="project" value="InterPro"/>
</dbReference>
<dbReference type="InterPro" id="IPR011049">
    <property type="entry name" value="Serralysin-like_metalloprot_C"/>
</dbReference>
<dbReference type="SUPFAM" id="SSF51120">
    <property type="entry name" value="beta-Roll"/>
    <property type="match status" value="2"/>
</dbReference>
<dbReference type="PROSITE" id="PS00330">
    <property type="entry name" value="HEMOLYSIN_CALCIUM"/>
    <property type="match status" value="2"/>
</dbReference>
<dbReference type="GO" id="GO:0005576">
    <property type="term" value="C:extracellular region"/>
    <property type="evidence" value="ECO:0007669"/>
    <property type="project" value="UniProtKB-SubCell"/>
</dbReference>
<evidence type="ECO:0000313" key="5">
    <source>
        <dbReference type="Proteomes" id="UP001238334"/>
    </source>
</evidence>
<feature type="region of interest" description="Disordered" evidence="3">
    <location>
        <begin position="217"/>
        <end position="295"/>
    </location>
</feature>
<evidence type="ECO:0000256" key="2">
    <source>
        <dbReference type="ARBA" id="ARBA00022525"/>
    </source>
</evidence>
<proteinExistence type="predicted"/>
<dbReference type="InterPro" id="IPR001343">
    <property type="entry name" value="Hemolysn_Ca-bd"/>
</dbReference>
<dbReference type="PRINTS" id="PR00313">
    <property type="entry name" value="CABNDNGRPT"/>
</dbReference>
<dbReference type="InterPro" id="IPR018511">
    <property type="entry name" value="Hemolysin-typ_Ca-bd_CS"/>
</dbReference>
<evidence type="ECO:0000313" key="4">
    <source>
        <dbReference type="EMBL" id="WIY24421.1"/>
    </source>
</evidence>